<dbReference type="PROSITE" id="PS51032">
    <property type="entry name" value="AP2_ERF"/>
    <property type="match status" value="1"/>
</dbReference>
<gene>
    <name evidence="10" type="ORF">CITCOLO1_LOCUS11206</name>
</gene>
<dbReference type="Proteomes" id="UP001642487">
    <property type="component" value="Chromosome 3"/>
</dbReference>
<evidence type="ECO:0000256" key="7">
    <source>
        <dbReference type="ARBA" id="ARBA00024343"/>
    </source>
</evidence>
<keyword evidence="5" id="KW-0804">Transcription</keyword>
<evidence type="ECO:0000256" key="5">
    <source>
        <dbReference type="ARBA" id="ARBA00023163"/>
    </source>
</evidence>
<dbReference type="InterPro" id="IPR051032">
    <property type="entry name" value="AP2/ERF_TF_ERF_subfamily"/>
</dbReference>
<dbReference type="PANTHER" id="PTHR31985">
    <property type="entry name" value="ETHYLENE-RESPONSIVE TRANSCRIPTION FACTOR ERF042-RELATED"/>
    <property type="match status" value="1"/>
</dbReference>
<evidence type="ECO:0000256" key="8">
    <source>
        <dbReference type="SAM" id="MobiDB-lite"/>
    </source>
</evidence>
<keyword evidence="2" id="KW-0805">Transcription regulation</keyword>
<keyword evidence="3" id="KW-0238">DNA-binding</keyword>
<organism evidence="10 11">
    <name type="scientific">Citrullus colocynthis</name>
    <name type="common">colocynth</name>
    <dbReference type="NCBI Taxonomy" id="252529"/>
    <lineage>
        <taxon>Eukaryota</taxon>
        <taxon>Viridiplantae</taxon>
        <taxon>Streptophyta</taxon>
        <taxon>Embryophyta</taxon>
        <taxon>Tracheophyta</taxon>
        <taxon>Spermatophyta</taxon>
        <taxon>Magnoliopsida</taxon>
        <taxon>eudicotyledons</taxon>
        <taxon>Gunneridae</taxon>
        <taxon>Pentapetalae</taxon>
        <taxon>rosids</taxon>
        <taxon>fabids</taxon>
        <taxon>Cucurbitales</taxon>
        <taxon>Cucurbitaceae</taxon>
        <taxon>Benincaseae</taxon>
        <taxon>Citrullus</taxon>
    </lineage>
</organism>
<comment type="similarity">
    <text evidence="7">Belongs to the AP2/ERF transcription factor family. ERF subfamily.</text>
</comment>
<evidence type="ECO:0000313" key="11">
    <source>
        <dbReference type="Proteomes" id="UP001642487"/>
    </source>
</evidence>
<reference evidence="10 11" key="1">
    <citation type="submission" date="2024-03" db="EMBL/GenBank/DDBJ databases">
        <authorList>
            <person name="Gkanogiannis A."/>
            <person name="Becerra Lopez-Lavalle L."/>
        </authorList>
    </citation>
    <scope>NUCLEOTIDE SEQUENCE [LARGE SCALE GENOMIC DNA]</scope>
</reference>
<protein>
    <recommendedName>
        <fullName evidence="9">AP2/ERF domain-containing protein</fullName>
    </recommendedName>
</protein>
<dbReference type="EMBL" id="OZ021737">
    <property type="protein sequence ID" value="CAK9319212.1"/>
    <property type="molecule type" value="Genomic_DNA"/>
</dbReference>
<evidence type="ECO:0000313" key="10">
    <source>
        <dbReference type="EMBL" id="CAK9319212.1"/>
    </source>
</evidence>
<evidence type="ECO:0000256" key="3">
    <source>
        <dbReference type="ARBA" id="ARBA00023125"/>
    </source>
</evidence>
<comment type="subcellular location">
    <subcellularLocation>
        <location evidence="1">Nucleus</location>
    </subcellularLocation>
</comment>
<feature type="region of interest" description="Disordered" evidence="8">
    <location>
        <begin position="167"/>
        <end position="203"/>
    </location>
</feature>
<dbReference type="Pfam" id="PF00847">
    <property type="entry name" value="AP2"/>
    <property type="match status" value="1"/>
</dbReference>
<dbReference type="PRINTS" id="PR00367">
    <property type="entry name" value="ETHRSPELEMNT"/>
</dbReference>
<dbReference type="CDD" id="cd00018">
    <property type="entry name" value="AP2"/>
    <property type="match status" value="1"/>
</dbReference>
<dbReference type="InterPro" id="IPR036955">
    <property type="entry name" value="AP2/ERF_dom_sf"/>
</dbReference>
<dbReference type="SUPFAM" id="SSF54171">
    <property type="entry name" value="DNA-binding domain"/>
    <property type="match status" value="1"/>
</dbReference>
<feature type="compositionally biased region" description="Basic and acidic residues" evidence="8">
    <location>
        <begin position="67"/>
        <end position="76"/>
    </location>
</feature>
<evidence type="ECO:0000259" key="9">
    <source>
        <dbReference type="PROSITE" id="PS51032"/>
    </source>
</evidence>
<evidence type="ECO:0000256" key="4">
    <source>
        <dbReference type="ARBA" id="ARBA00023159"/>
    </source>
</evidence>
<evidence type="ECO:0000256" key="2">
    <source>
        <dbReference type="ARBA" id="ARBA00023015"/>
    </source>
</evidence>
<feature type="region of interest" description="Disordered" evidence="8">
    <location>
        <begin position="56"/>
        <end position="77"/>
    </location>
</feature>
<evidence type="ECO:0000256" key="1">
    <source>
        <dbReference type="ARBA" id="ARBA00004123"/>
    </source>
</evidence>
<keyword evidence="11" id="KW-1185">Reference proteome</keyword>
<keyword evidence="4" id="KW-0010">Activator</keyword>
<proteinExistence type="inferred from homology"/>
<dbReference type="PANTHER" id="PTHR31985:SF311">
    <property type="entry name" value="AP2_ERF DOMAIN-CONTAINING PROTEIN"/>
    <property type="match status" value="1"/>
</dbReference>
<name>A0ABP0YGZ4_9ROSI</name>
<keyword evidence="6" id="KW-0539">Nucleus</keyword>
<feature type="domain" description="AP2/ERF" evidence="9">
    <location>
        <begin position="77"/>
        <end position="134"/>
    </location>
</feature>
<sequence>MKSLPLLCQIILKTTYSFPSLSSLHHQMEPFFNYIEASDAKATTFCNSASITTHEYQQVSKNRKQRSTQESRDNHPMFRGVRKRNWGKWVSEIREPRKKTRIWLGTYPKPEMAARAHDAAALAIKGHSAFLNFPELAQFLPRPLSRSHKDIQAAAAQAAAATFFAGSDAEGGGGEAAEESRETLFPGSDGGDRTEDSTNSLSTAAGDETLFDLPDLLVGSSDLKDGFVYHSSLWQFCAAADHNGFRLEEPSFWELI</sequence>
<evidence type="ECO:0000256" key="6">
    <source>
        <dbReference type="ARBA" id="ARBA00023242"/>
    </source>
</evidence>
<dbReference type="InterPro" id="IPR016177">
    <property type="entry name" value="DNA-bd_dom_sf"/>
</dbReference>
<dbReference type="SMART" id="SM00380">
    <property type="entry name" value="AP2"/>
    <property type="match status" value="1"/>
</dbReference>
<dbReference type="InterPro" id="IPR001471">
    <property type="entry name" value="AP2/ERF_dom"/>
</dbReference>
<accession>A0ABP0YGZ4</accession>
<dbReference type="Gene3D" id="3.30.730.10">
    <property type="entry name" value="AP2/ERF domain"/>
    <property type="match status" value="1"/>
</dbReference>